<evidence type="ECO:0000313" key="5">
    <source>
        <dbReference type="Proteomes" id="UP001337655"/>
    </source>
</evidence>
<dbReference type="RefSeq" id="XP_064660869.1">
    <property type="nucleotide sequence ID" value="XM_064800918.1"/>
</dbReference>
<accession>A0AAV9PEM9</accession>
<dbReference type="Pfam" id="PF01425">
    <property type="entry name" value="Amidase"/>
    <property type="match status" value="1"/>
</dbReference>
<evidence type="ECO:0000256" key="2">
    <source>
        <dbReference type="ARBA" id="ARBA00022801"/>
    </source>
</evidence>
<proteinExistence type="inferred from homology"/>
<evidence type="ECO:0000256" key="1">
    <source>
        <dbReference type="ARBA" id="ARBA00009199"/>
    </source>
</evidence>
<dbReference type="SUPFAM" id="SSF75304">
    <property type="entry name" value="Amidase signature (AS) enzymes"/>
    <property type="match status" value="1"/>
</dbReference>
<evidence type="ECO:0000313" key="4">
    <source>
        <dbReference type="EMBL" id="KAK5172025.1"/>
    </source>
</evidence>
<dbReference type="EMBL" id="JAVRRT010000005">
    <property type="protein sequence ID" value="KAK5172025.1"/>
    <property type="molecule type" value="Genomic_DNA"/>
</dbReference>
<protein>
    <recommendedName>
        <fullName evidence="3">Amidase domain-containing protein</fullName>
    </recommendedName>
</protein>
<evidence type="ECO:0000259" key="3">
    <source>
        <dbReference type="Pfam" id="PF01425"/>
    </source>
</evidence>
<comment type="caution">
    <text evidence="4">The sequence shown here is derived from an EMBL/GenBank/DDBJ whole genome shotgun (WGS) entry which is preliminary data.</text>
</comment>
<dbReference type="Proteomes" id="UP001337655">
    <property type="component" value="Unassembled WGS sequence"/>
</dbReference>
<gene>
    <name evidence="4" type="ORF">LTR77_003662</name>
</gene>
<dbReference type="InterPro" id="IPR023631">
    <property type="entry name" value="Amidase_dom"/>
</dbReference>
<dbReference type="GO" id="GO:0016787">
    <property type="term" value="F:hydrolase activity"/>
    <property type="evidence" value="ECO:0007669"/>
    <property type="project" value="UniProtKB-KW"/>
</dbReference>
<dbReference type="GeneID" id="89925008"/>
<dbReference type="PANTHER" id="PTHR46072:SF2">
    <property type="entry name" value="AMIDASE (EUROFUNG)"/>
    <property type="match status" value="1"/>
</dbReference>
<comment type="similarity">
    <text evidence="1">Belongs to the amidase family.</text>
</comment>
<feature type="domain" description="Amidase" evidence="3">
    <location>
        <begin position="88"/>
        <end position="450"/>
    </location>
</feature>
<sequence>MDGMGWRDSVRIKQQQLWSEVPPKWKVDDHLPAQDNVIDTVPAYLSTADREITEMPLGQLLDSLRSNEVTAQEALAAFAHRALVAHQFIGETANNIIGCTVNPYNGNLSAGGACGGEGALLALKGSPLGIGTDVAGSVRIPCSFNGLWSLKCSEGRLPRSGLATVLSGMPTASGSIGLISNDLGGVSRVFQALLSSEPWGLSDVDVLELPWRQEKLDAIRRRKSRNGSSGRLVFGVVECDAHVTPHPPVAKAIATTIQALERYGYEVIKWNPPPHAPAVNNLFQIFGSTSAREAREAINASGEPPIAQLKEWYEQGDVPPNSSADFWNLCDQRDRYRAQYSAYWASTGDKTLSGRVPDGIILPVAPTTAVRSGEFHYYGYSAIANVLDLPSGTIPVSGIHQLPDEPQDRGQFNRNELDARIQMSYRKEESYGMPVGIQVMCPRLQEEQVLGLMEAISEALADASGLASP</sequence>
<keyword evidence="5" id="KW-1185">Reference proteome</keyword>
<name>A0AAV9PEM9_9PEZI</name>
<dbReference type="PANTHER" id="PTHR46072">
    <property type="entry name" value="AMIDASE-RELATED-RELATED"/>
    <property type="match status" value="1"/>
</dbReference>
<dbReference type="AlphaFoldDB" id="A0AAV9PEM9"/>
<reference evidence="4 5" key="1">
    <citation type="submission" date="2023-08" db="EMBL/GenBank/DDBJ databases">
        <title>Black Yeasts Isolated from many extreme environments.</title>
        <authorList>
            <person name="Coleine C."/>
            <person name="Stajich J.E."/>
            <person name="Selbmann L."/>
        </authorList>
    </citation>
    <scope>NUCLEOTIDE SEQUENCE [LARGE SCALE GENOMIC DNA]</scope>
    <source>
        <strain evidence="4 5">CCFEE 5935</strain>
    </source>
</reference>
<keyword evidence="2" id="KW-0378">Hydrolase</keyword>
<organism evidence="4 5">
    <name type="scientific">Saxophila tyrrhenica</name>
    <dbReference type="NCBI Taxonomy" id="1690608"/>
    <lineage>
        <taxon>Eukaryota</taxon>
        <taxon>Fungi</taxon>
        <taxon>Dikarya</taxon>
        <taxon>Ascomycota</taxon>
        <taxon>Pezizomycotina</taxon>
        <taxon>Dothideomycetes</taxon>
        <taxon>Dothideomycetidae</taxon>
        <taxon>Mycosphaerellales</taxon>
        <taxon>Extremaceae</taxon>
        <taxon>Saxophila</taxon>
    </lineage>
</organism>
<dbReference type="Gene3D" id="3.90.1300.10">
    <property type="entry name" value="Amidase signature (AS) domain"/>
    <property type="match status" value="1"/>
</dbReference>
<dbReference type="InterPro" id="IPR036928">
    <property type="entry name" value="AS_sf"/>
</dbReference>